<dbReference type="PANTHER" id="PTHR10543:SF89">
    <property type="entry name" value="CAROTENOID 9,10(9',10')-CLEAVAGE DIOXYGENASE 1"/>
    <property type="match status" value="1"/>
</dbReference>
<proteinExistence type="inferred from homology"/>
<dbReference type="GeneID" id="19046176"/>
<evidence type="ECO:0000313" key="7">
    <source>
        <dbReference type="EnsemblProtists" id="EOD18175"/>
    </source>
</evidence>
<keyword evidence="2 5" id="KW-0479">Metal-binding</keyword>
<reference evidence="8" key="1">
    <citation type="journal article" date="2013" name="Nature">
        <title>Pan genome of the phytoplankton Emiliania underpins its global distribution.</title>
        <authorList>
            <person name="Read B.A."/>
            <person name="Kegel J."/>
            <person name="Klute M.J."/>
            <person name="Kuo A."/>
            <person name="Lefebvre S.C."/>
            <person name="Maumus F."/>
            <person name="Mayer C."/>
            <person name="Miller J."/>
            <person name="Monier A."/>
            <person name="Salamov A."/>
            <person name="Young J."/>
            <person name="Aguilar M."/>
            <person name="Claverie J.M."/>
            <person name="Frickenhaus S."/>
            <person name="Gonzalez K."/>
            <person name="Herman E.K."/>
            <person name="Lin Y.C."/>
            <person name="Napier J."/>
            <person name="Ogata H."/>
            <person name="Sarno A.F."/>
            <person name="Shmutz J."/>
            <person name="Schroeder D."/>
            <person name="de Vargas C."/>
            <person name="Verret F."/>
            <person name="von Dassow P."/>
            <person name="Valentin K."/>
            <person name="Van de Peer Y."/>
            <person name="Wheeler G."/>
            <person name="Dacks J.B."/>
            <person name="Delwiche C.F."/>
            <person name="Dyhrman S.T."/>
            <person name="Glockner G."/>
            <person name="John U."/>
            <person name="Richards T."/>
            <person name="Worden A.Z."/>
            <person name="Zhang X."/>
            <person name="Grigoriev I.V."/>
            <person name="Allen A.E."/>
            <person name="Bidle K."/>
            <person name="Borodovsky M."/>
            <person name="Bowler C."/>
            <person name="Brownlee C."/>
            <person name="Cock J.M."/>
            <person name="Elias M."/>
            <person name="Gladyshev V.N."/>
            <person name="Groth M."/>
            <person name="Guda C."/>
            <person name="Hadaegh A."/>
            <person name="Iglesias-Rodriguez M.D."/>
            <person name="Jenkins J."/>
            <person name="Jones B.M."/>
            <person name="Lawson T."/>
            <person name="Leese F."/>
            <person name="Lindquist E."/>
            <person name="Lobanov A."/>
            <person name="Lomsadze A."/>
            <person name="Malik S.B."/>
            <person name="Marsh M.E."/>
            <person name="Mackinder L."/>
            <person name="Mock T."/>
            <person name="Mueller-Roeber B."/>
            <person name="Pagarete A."/>
            <person name="Parker M."/>
            <person name="Probert I."/>
            <person name="Quesneville H."/>
            <person name="Raines C."/>
            <person name="Rensing S.A."/>
            <person name="Riano-Pachon D.M."/>
            <person name="Richier S."/>
            <person name="Rokitta S."/>
            <person name="Shiraiwa Y."/>
            <person name="Soanes D.M."/>
            <person name="van der Giezen M."/>
            <person name="Wahlund T.M."/>
            <person name="Williams B."/>
            <person name="Wilson W."/>
            <person name="Wolfe G."/>
            <person name="Wurch L.L."/>
        </authorList>
    </citation>
    <scope>NUCLEOTIDE SEQUENCE</scope>
</reference>
<dbReference type="GO" id="GO:0046872">
    <property type="term" value="F:metal ion binding"/>
    <property type="evidence" value="ECO:0007669"/>
    <property type="project" value="UniProtKB-KW"/>
</dbReference>
<keyword evidence="8" id="KW-1185">Reference proteome</keyword>
<dbReference type="PANTHER" id="PTHR10543">
    <property type="entry name" value="BETA-CAROTENE DIOXYGENASE"/>
    <property type="match status" value="1"/>
</dbReference>
<organism evidence="7 8">
    <name type="scientific">Emiliania huxleyi (strain CCMP1516)</name>
    <dbReference type="NCBI Taxonomy" id="280463"/>
    <lineage>
        <taxon>Eukaryota</taxon>
        <taxon>Haptista</taxon>
        <taxon>Haptophyta</taxon>
        <taxon>Prymnesiophyceae</taxon>
        <taxon>Isochrysidales</taxon>
        <taxon>Noelaerhabdaceae</taxon>
        <taxon>Emiliania</taxon>
    </lineage>
</organism>
<dbReference type="Pfam" id="PF03055">
    <property type="entry name" value="RPE65"/>
    <property type="match status" value="2"/>
</dbReference>
<dbReference type="RefSeq" id="XP_005770604.1">
    <property type="nucleotide sequence ID" value="XM_005770547.1"/>
</dbReference>
<evidence type="ECO:0000256" key="2">
    <source>
        <dbReference type="ARBA" id="ARBA00022723"/>
    </source>
</evidence>
<dbReference type="KEGG" id="ehx:EMIHUDRAFT_447970"/>
<dbReference type="OMA" id="CIDHPHV"/>
<comment type="cofactor">
    <cofactor evidence="5">
        <name>Fe(2+)</name>
        <dbReference type="ChEBI" id="CHEBI:29033"/>
    </cofactor>
    <text evidence="5">Binds 1 Fe(2+) ion per subunit.</text>
</comment>
<keyword evidence="6" id="KW-0732">Signal</keyword>
<evidence type="ECO:0000256" key="6">
    <source>
        <dbReference type="SAM" id="SignalP"/>
    </source>
</evidence>
<comment type="similarity">
    <text evidence="1">Belongs to the carotenoid oxygenase family.</text>
</comment>
<dbReference type="InterPro" id="IPR004294">
    <property type="entry name" value="Carotenoid_Oase"/>
</dbReference>
<reference evidence="7" key="2">
    <citation type="submission" date="2024-10" db="UniProtKB">
        <authorList>
            <consortium name="EnsemblProtists"/>
        </authorList>
    </citation>
    <scope>IDENTIFICATION</scope>
</reference>
<sequence>MVALLVATLGVAPAGVARRALGGKPSAAVWNEEIKAAWTQAYASAQGVPANYDIDEIEGRIPSALRGTVFRNGPGNFERGGQRYEHVLDGDGLLCRWSLDGATGRARFASRFVRTPEYAAEEAADTVLHRNTFGTQPASGPLGELENAFDLVLKNPANTNVQSWGGKLLALWEAALPCRIDPDTLEYVGRETFDGLLPDGALTVASGIGPEVDASLGLGVAFTAHPREDRKRGRVVGWSWAAPLVGSSLSVTVHEWDAASGALLASTPTALPSAIAPHDFALTDSYIFALNAMQLNLFPYVLGLTGPRRGVDVPAGAVLVLINPTLLLETTLRLREGGASLERSYVAGGAGSACIDHPHVDPRFEGDGRVRYIFMSWCNAEGESGSPPVGYCRFDRLTGKTQVWRAPPRTFCEEVVVIPRPAEAGRASAGGEEADVADVWLAGMMYSADVGRSCLAILDGDDLESGPVCRLWLRQAVPHGLHGCFVEELYGMAT</sequence>
<dbReference type="HOGENOM" id="CLU_016472_6_3_1"/>
<name>A0A0D3J3U0_EMIH1</name>
<evidence type="ECO:0000256" key="3">
    <source>
        <dbReference type="ARBA" id="ARBA00023002"/>
    </source>
</evidence>
<protein>
    <recommendedName>
        <fullName evidence="9">Carotenoid oxygenase</fullName>
    </recommendedName>
</protein>
<feature type="binding site" evidence="5">
    <location>
        <position position="225"/>
    </location>
    <ligand>
        <name>Fe cation</name>
        <dbReference type="ChEBI" id="CHEBI:24875"/>
        <note>catalytic</note>
    </ligand>
</feature>
<accession>A0A0D3J3U0</accession>
<dbReference type="AlphaFoldDB" id="A0A0D3J3U0"/>
<feature type="chain" id="PRO_5044270189" description="Carotenoid oxygenase" evidence="6">
    <location>
        <begin position="23"/>
        <end position="494"/>
    </location>
</feature>
<dbReference type="eggNOG" id="KOG1285">
    <property type="taxonomic scope" value="Eukaryota"/>
</dbReference>
<evidence type="ECO:0000256" key="5">
    <source>
        <dbReference type="PIRSR" id="PIRSR604294-1"/>
    </source>
</evidence>
<dbReference type="PaxDb" id="2903-EOD18175"/>
<dbReference type="Proteomes" id="UP000013827">
    <property type="component" value="Unassembled WGS sequence"/>
</dbReference>
<evidence type="ECO:0000313" key="8">
    <source>
        <dbReference type="Proteomes" id="UP000013827"/>
    </source>
</evidence>
<evidence type="ECO:0000256" key="4">
    <source>
        <dbReference type="ARBA" id="ARBA00023004"/>
    </source>
</evidence>
<evidence type="ECO:0000256" key="1">
    <source>
        <dbReference type="ARBA" id="ARBA00006787"/>
    </source>
</evidence>
<evidence type="ECO:0008006" key="9">
    <source>
        <dbReference type="Google" id="ProtNLM"/>
    </source>
</evidence>
<keyword evidence="4 5" id="KW-0408">Iron</keyword>
<feature type="signal peptide" evidence="6">
    <location>
        <begin position="1"/>
        <end position="22"/>
    </location>
</feature>
<dbReference type="EnsemblProtists" id="EOD18175">
    <property type="protein sequence ID" value="EOD18175"/>
    <property type="gene ID" value="EMIHUDRAFT_447970"/>
</dbReference>
<dbReference type="GO" id="GO:0010436">
    <property type="term" value="F:carotenoid dioxygenase activity"/>
    <property type="evidence" value="ECO:0007669"/>
    <property type="project" value="TreeGrafter"/>
</dbReference>
<feature type="binding site" evidence="5">
    <location>
        <position position="278"/>
    </location>
    <ligand>
        <name>Fe cation</name>
        <dbReference type="ChEBI" id="CHEBI:24875"/>
        <note>catalytic</note>
    </ligand>
</feature>
<keyword evidence="3" id="KW-0560">Oxidoreductase</keyword>
<dbReference type="GO" id="GO:0016121">
    <property type="term" value="P:carotene catabolic process"/>
    <property type="evidence" value="ECO:0007669"/>
    <property type="project" value="TreeGrafter"/>
</dbReference>